<name>A0AAV7EMP6_ARIFI</name>
<organism evidence="5 6">
    <name type="scientific">Aristolochia fimbriata</name>
    <name type="common">White veined hardy Dutchman's pipe vine</name>
    <dbReference type="NCBI Taxonomy" id="158543"/>
    <lineage>
        <taxon>Eukaryota</taxon>
        <taxon>Viridiplantae</taxon>
        <taxon>Streptophyta</taxon>
        <taxon>Embryophyta</taxon>
        <taxon>Tracheophyta</taxon>
        <taxon>Spermatophyta</taxon>
        <taxon>Magnoliopsida</taxon>
        <taxon>Magnoliidae</taxon>
        <taxon>Piperales</taxon>
        <taxon>Aristolochiaceae</taxon>
        <taxon>Aristolochia</taxon>
    </lineage>
</organism>
<protein>
    <recommendedName>
        <fullName evidence="4">DRBM domain-containing protein</fullName>
    </recommendedName>
</protein>
<evidence type="ECO:0000313" key="6">
    <source>
        <dbReference type="Proteomes" id="UP000825729"/>
    </source>
</evidence>
<keyword evidence="2 3" id="KW-0694">RNA-binding</keyword>
<dbReference type="Proteomes" id="UP000825729">
    <property type="component" value="Unassembled WGS sequence"/>
</dbReference>
<keyword evidence="6" id="KW-1185">Reference proteome</keyword>
<evidence type="ECO:0000313" key="5">
    <source>
        <dbReference type="EMBL" id="KAG9450090.1"/>
    </source>
</evidence>
<dbReference type="AlphaFoldDB" id="A0AAV7EMP6"/>
<proteinExistence type="predicted"/>
<reference evidence="5 6" key="1">
    <citation type="submission" date="2021-07" db="EMBL/GenBank/DDBJ databases">
        <title>The Aristolochia fimbriata genome: insights into angiosperm evolution, floral development and chemical biosynthesis.</title>
        <authorList>
            <person name="Jiao Y."/>
        </authorList>
    </citation>
    <scope>NUCLEOTIDE SEQUENCE [LARGE SCALE GENOMIC DNA]</scope>
    <source>
        <strain evidence="5">IBCAS-2021</strain>
        <tissue evidence="5">Leaf</tissue>
    </source>
</reference>
<dbReference type="Gene3D" id="3.30.160.20">
    <property type="match status" value="2"/>
</dbReference>
<dbReference type="PROSITE" id="PS50137">
    <property type="entry name" value="DS_RBD"/>
    <property type="match status" value="2"/>
</dbReference>
<keyword evidence="1" id="KW-0677">Repeat</keyword>
<evidence type="ECO:0000259" key="4">
    <source>
        <dbReference type="PROSITE" id="PS50137"/>
    </source>
</evidence>
<evidence type="ECO:0000256" key="1">
    <source>
        <dbReference type="ARBA" id="ARBA00022737"/>
    </source>
</evidence>
<dbReference type="PANTHER" id="PTHR46031">
    <property type="match status" value="1"/>
</dbReference>
<comment type="caution">
    <text evidence="5">The sequence shown here is derived from an EMBL/GenBank/DDBJ whole genome shotgun (WGS) entry which is preliminary data.</text>
</comment>
<gene>
    <name evidence="5" type="ORF">H6P81_010055</name>
</gene>
<dbReference type="InterPro" id="IPR014720">
    <property type="entry name" value="dsRBD_dom"/>
</dbReference>
<dbReference type="SUPFAM" id="SSF54768">
    <property type="entry name" value="dsRNA-binding domain-like"/>
    <property type="match status" value="2"/>
</dbReference>
<sequence>MEPPAKPSPSKPSAPEHLMHKNRLQEYAQRSAVPLPVYQTVNEGLPHNPRFRSTVIVDGASYKSFETFQNRKAAEQDAARLALDSIMKKIKDEGLPQISQDTVFCKSILNEFAVKMNLPKPSYSTTQTGNLLPIFISSLVFDGKTYVGNPGKNKKEAEQKAARAVIQCILGTSSSRTILTEIIKSKSRLFAAIPNGNSWSSSCNTSVYGSLPANKSPPSHSNVSPQAQLSLVPVTSALKEPKQELVDDSLVGLAGNEMVATNDLSGIGPSGPICIPPIAISEVQTDCNSIQSGSHAVATCTSSQSGDTTRLSKRQRKRHLELAKRIRIEQQ</sequence>
<accession>A0AAV7EMP6</accession>
<evidence type="ECO:0000256" key="3">
    <source>
        <dbReference type="PROSITE-ProRule" id="PRU00266"/>
    </source>
</evidence>
<evidence type="ECO:0000256" key="2">
    <source>
        <dbReference type="ARBA" id="ARBA00022884"/>
    </source>
</evidence>
<dbReference type="EMBL" id="JAINDJ010000004">
    <property type="protein sequence ID" value="KAG9450090.1"/>
    <property type="molecule type" value="Genomic_DNA"/>
</dbReference>
<dbReference type="PANTHER" id="PTHR46031:SF37">
    <property type="entry name" value="DRBM DOMAIN-CONTAINING PROTEIN"/>
    <property type="match status" value="1"/>
</dbReference>
<dbReference type="Pfam" id="PF00035">
    <property type="entry name" value="dsrm"/>
    <property type="match status" value="2"/>
</dbReference>
<dbReference type="SMART" id="SM00358">
    <property type="entry name" value="DSRM"/>
    <property type="match status" value="2"/>
</dbReference>
<feature type="domain" description="DRBM" evidence="4">
    <location>
        <begin position="104"/>
        <end position="171"/>
    </location>
</feature>
<feature type="domain" description="DRBM" evidence="4">
    <location>
        <begin position="19"/>
        <end position="88"/>
    </location>
</feature>
<dbReference type="GO" id="GO:0003723">
    <property type="term" value="F:RNA binding"/>
    <property type="evidence" value="ECO:0007669"/>
    <property type="project" value="UniProtKB-UniRule"/>
</dbReference>